<evidence type="ECO:0000256" key="2">
    <source>
        <dbReference type="ARBA" id="ARBA00022475"/>
    </source>
</evidence>
<reference evidence="9 10" key="1">
    <citation type="submission" date="2024-10" db="EMBL/GenBank/DDBJ databases">
        <title>The Natural Products Discovery Center: Release of the First 8490 Sequenced Strains for Exploring Actinobacteria Biosynthetic Diversity.</title>
        <authorList>
            <person name="Kalkreuter E."/>
            <person name="Kautsar S.A."/>
            <person name="Yang D."/>
            <person name="Bader C.D."/>
            <person name="Teijaro C.N."/>
            <person name="Fluegel L."/>
            <person name="Davis C.M."/>
            <person name="Simpson J.R."/>
            <person name="Lauterbach L."/>
            <person name="Steele A.D."/>
            <person name="Gui C."/>
            <person name="Meng S."/>
            <person name="Li G."/>
            <person name="Viehrig K."/>
            <person name="Ye F."/>
            <person name="Su P."/>
            <person name="Kiefer A.F."/>
            <person name="Nichols A."/>
            <person name="Cepeda A.J."/>
            <person name="Yan W."/>
            <person name="Fan B."/>
            <person name="Jiang Y."/>
            <person name="Adhikari A."/>
            <person name="Zheng C.-J."/>
            <person name="Schuster L."/>
            <person name="Cowan T.M."/>
            <person name="Smanski M.J."/>
            <person name="Chevrette M.G."/>
            <person name="De Carvalho L.P.S."/>
            <person name="Shen B."/>
        </authorList>
    </citation>
    <scope>NUCLEOTIDE SEQUENCE [LARGE SCALE GENOMIC DNA]</scope>
    <source>
        <strain evidence="9 10">NPDC053399</strain>
    </source>
</reference>
<gene>
    <name evidence="9" type="ORF">ACIGXA_04400</name>
</gene>
<organism evidence="9 10">
    <name type="scientific">Streptomyces fildesensis</name>
    <dbReference type="NCBI Taxonomy" id="375757"/>
    <lineage>
        <taxon>Bacteria</taxon>
        <taxon>Bacillati</taxon>
        <taxon>Actinomycetota</taxon>
        <taxon>Actinomycetes</taxon>
        <taxon>Kitasatosporales</taxon>
        <taxon>Streptomycetaceae</taxon>
        <taxon>Streptomyces</taxon>
    </lineage>
</organism>
<protein>
    <submittedName>
        <fullName evidence="9">RDD family protein</fullName>
    </submittedName>
</protein>
<evidence type="ECO:0000256" key="3">
    <source>
        <dbReference type="ARBA" id="ARBA00022692"/>
    </source>
</evidence>
<comment type="caution">
    <text evidence="9">The sequence shown here is derived from an EMBL/GenBank/DDBJ whole genome shotgun (WGS) entry which is preliminary data.</text>
</comment>
<dbReference type="SUPFAM" id="SSF81995">
    <property type="entry name" value="beta-sandwich domain of Sec23/24"/>
    <property type="match status" value="1"/>
</dbReference>
<feature type="transmembrane region" description="Helical" evidence="7">
    <location>
        <begin position="66"/>
        <end position="85"/>
    </location>
</feature>
<evidence type="ECO:0000313" key="10">
    <source>
        <dbReference type="Proteomes" id="UP001614394"/>
    </source>
</evidence>
<evidence type="ECO:0000256" key="7">
    <source>
        <dbReference type="SAM" id="Phobius"/>
    </source>
</evidence>
<evidence type="ECO:0000256" key="5">
    <source>
        <dbReference type="ARBA" id="ARBA00023136"/>
    </source>
</evidence>
<keyword evidence="3 7" id="KW-0812">Transmembrane</keyword>
<evidence type="ECO:0000256" key="1">
    <source>
        <dbReference type="ARBA" id="ARBA00004651"/>
    </source>
</evidence>
<evidence type="ECO:0000256" key="4">
    <source>
        <dbReference type="ARBA" id="ARBA00022989"/>
    </source>
</evidence>
<keyword evidence="10" id="KW-1185">Reference proteome</keyword>
<dbReference type="EMBL" id="JBITYG010000001">
    <property type="protein sequence ID" value="MFI9099744.1"/>
    <property type="molecule type" value="Genomic_DNA"/>
</dbReference>
<dbReference type="RefSeq" id="WP_399644299.1">
    <property type="nucleotide sequence ID" value="NZ_JBITYG010000001.1"/>
</dbReference>
<dbReference type="InterPro" id="IPR051791">
    <property type="entry name" value="Pra-immunoreactive"/>
</dbReference>
<keyword evidence="5 7" id="KW-0472">Membrane</keyword>
<feature type="compositionally biased region" description="Low complexity" evidence="6">
    <location>
        <begin position="34"/>
        <end position="43"/>
    </location>
</feature>
<keyword evidence="2" id="KW-1003">Cell membrane</keyword>
<comment type="subcellular location">
    <subcellularLocation>
        <location evidence="1">Cell membrane</location>
        <topology evidence="1">Multi-pass membrane protein</topology>
    </subcellularLocation>
</comment>
<dbReference type="Proteomes" id="UP001614394">
    <property type="component" value="Unassembled WGS sequence"/>
</dbReference>
<name>A0ABW8BZZ2_9ACTN</name>
<proteinExistence type="predicted"/>
<evidence type="ECO:0000259" key="8">
    <source>
        <dbReference type="Pfam" id="PF06271"/>
    </source>
</evidence>
<feature type="region of interest" description="Disordered" evidence="6">
    <location>
        <begin position="1"/>
        <end position="46"/>
    </location>
</feature>
<dbReference type="InterPro" id="IPR010432">
    <property type="entry name" value="RDD"/>
</dbReference>
<evidence type="ECO:0000256" key="6">
    <source>
        <dbReference type="SAM" id="MobiDB-lite"/>
    </source>
</evidence>
<sequence>MSYPPGPNNPYDQPQQPPQSPQGYGYPQQPPQFPQQNQGQYGYPQGGLPPGMPPLASWGARAGATLLDFLIAGLVPTILLAVGYIKFLKVFIDAVDKCDAANTDTCPVPAMPGSSLAMIAIGGILSLAGTLWLCYREGSTGQTPGKKIAGIHLLREADGQVLGFGMAFVRRLCHALDGMACYIGYLWPLWDEKNQTFADKIMHTVVVKRP</sequence>
<feature type="transmembrane region" description="Helical" evidence="7">
    <location>
        <begin position="116"/>
        <end position="135"/>
    </location>
</feature>
<evidence type="ECO:0000313" key="9">
    <source>
        <dbReference type="EMBL" id="MFI9099744.1"/>
    </source>
</evidence>
<accession>A0ABW8BZZ2</accession>
<keyword evidence="4 7" id="KW-1133">Transmembrane helix</keyword>
<dbReference type="PANTHER" id="PTHR36115">
    <property type="entry name" value="PROLINE-RICH ANTIGEN HOMOLOG-RELATED"/>
    <property type="match status" value="1"/>
</dbReference>
<dbReference type="PANTHER" id="PTHR36115:SF6">
    <property type="entry name" value="PROLINE-RICH ANTIGEN HOMOLOG"/>
    <property type="match status" value="1"/>
</dbReference>
<dbReference type="Pfam" id="PF06271">
    <property type="entry name" value="RDD"/>
    <property type="match status" value="1"/>
</dbReference>
<feature type="domain" description="RDD" evidence="8">
    <location>
        <begin position="55"/>
        <end position="202"/>
    </location>
</feature>